<dbReference type="InterPro" id="IPR035437">
    <property type="entry name" value="SNase_OB-fold_sf"/>
</dbReference>
<name>A0A1H5C9J0_9BRAD</name>
<dbReference type="PROSITE" id="PS50830">
    <property type="entry name" value="TNASE_3"/>
    <property type="match status" value="1"/>
</dbReference>
<dbReference type="Pfam" id="PF00565">
    <property type="entry name" value="SNase"/>
    <property type="match status" value="1"/>
</dbReference>
<feature type="domain" description="TNase-like" evidence="1">
    <location>
        <begin position="84"/>
        <end position="191"/>
    </location>
</feature>
<dbReference type="SUPFAM" id="SSF50199">
    <property type="entry name" value="Staphylococcal nuclease"/>
    <property type="match status" value="1"/>
</dbReference>
<dbReference type="SMART" id="SM00318">
    <property type="entry name" value="SNc"/>
    <property type="match status" value="1"/>
</dbReference>
<dbReference type="Proteomes" id="UP000198992">
    <property type="component" value="Unassembled WGS sequence"/>
</dbReference>
<evidence type="ECO:0000313" key="3">
    <source>
        <dbReference type="Proteomes" id="UP000198992"/>
    </source>
</evidence>
<protein>
    <submittedName>
        <fullName evidence="2">Nuclease homologue</fullName>
    </submittedName>
</protein>
<dbReference type="AlphaFoldDB" id="A0A1H5C9J0"/>
<reference evidence="2 3" key="1">
    <citation type="submission" date="2016-10" db="EMBL/GenBank/DDBJ databases">
        <authorList>
            <person name="de Groot N.N."/>
        </authorList>
    </citation>
    <scope>NUCLEOTIDE SEQUENCE [LARGE SCALE GENOMIC DNA]</scope>
    <source>
        <strain evidence="2 3">MT12</strain>
    </source>
</reference>
<dbReference type="EMBL" id="FNTH01000001">
    <property type="protein sequence ID" value="SED63187.1"/>
    <property type="molecule type" value="Genomic_DNA"/>
</dbReference>
<proteinExistence type="predicted"/>
<sequence>MLNMSPYERINPYRGTGRPPFRRSPWGRRVSAAMPWVFVLGIAVGSMLPIRRWAPEWMPLPSHWSLSRSRDAEMIWQRAGAPDARHAVDVIRTIDGDTFEARVHLAPGPDLYTRVRLRGIDAPELKASCARELQMAQAATVALRDLLGQGEVAIYNIGPDKYQGRVVADVATRKTDNVSAALLAAGHARAYNGGHRFGWCGNFAR</sequence>
<organism evidence="2 3">
    <name type="scientific">Bradyrhizobium erythrophlei</name>
    <dbReference type="NCBI Taxonomy" id="1437360"/>
    <lineage>
        <taxon>Bacteria</taxon>
        <taxon>Pseudomonadati</taxon>
        <taxon>Pseudomonadota</taxon>
        <taxon>Alphaproteobacteria</taxon>
        <taxon>Hyphomicrobiales</taxon>
        <taxon>Nitrobacteraceae</taxon>
        <taxon>Bradyrhizobium</taxon>
    </lineage>
</organism>
<accession>A0A1H5C9J0</accession>
<dbReference type="Gene3D" id="2.40.50.90">
    <property type="match status" value="1"/>
</dbReference>
<gene>
    <name evidence="2" type="ORF">SAMN05444164_5301</name>
</gene>
<dbReference type="InterPro" id="IPR016071">
    <property type="entry name" value="Staphylococal_nuclease_OB-fold"/>
</dbReference>
<evidence type="ECO:0000259" key="1">
    <source>
        <dbReference type="PROSITE" id="PS50830"/>
    </source>
</evidence>
<evidence type="ECO:0000313" key="2">
    <source>
        <dbReference type="EMBL" id="SED63187.1"/>
    </source>
</evidence>